<dbReference type="Gene3D" id="3.10.180.10">
    <property type="entry name" value="2,3-Dihydroxybiphenyl 1,2-Dioxygenase, domain 1"/>
    <property type="match status" value="1"/>
</dbReference>
<dbReference type="AlphaFoldDB" id="A0A0B7JZF3"/>
<dbReference type="CDD" id="cd07253">
    <property type="entry name" value="GLOD5"/>
    <property type="match status" value="1"/>
</dbReference>
<dbReference type="InterPro" id="IPR050383">
    <property type="entry name" value="GlyoxalaseI/FosfomycinResist"/>
</dbReference>
<evidence type="ECO:0000313" key="3">
    <source>
        <dbReference type="EMBL" id="CEO47856.1"/>
    </source>
</evidence>
<evidence type="ECO:0000256" key="1">
    <source>
        <dbReference type="ARBA" id="ARBA00010363"/>
    </source>
</evidence>
<dbReference type="InterPro" id="IPR004360">
    <property type="entry name" value="Glyas_Fos-R_dOase_dom"/>
</dbReference>
<dbReference type="EMBL" id="CDPU01000008">
    <property type="protein sequence ID" value="CEO47856.1"/>
    <property type="molecule type" value="Genomic_DNA"/>
</dbReference>
<sequence length="153" mass="16563">MSRPLAIVKSLDHLVLTCANTALTAQWYTEHLGMKLETFTPASDPLATPRMALKYGSQKINLHQKGAEFEPKAATALPGTADLCFLVGQDTNLDEVIQGFQDRGITVLEGGKTVARTGAQGPIQSIYVRDPDGNLIDTLTEEVSGSWEDTRGF</sequence>
<organism evidence="3">
    <name type="scientific">Bionectria ochroleuca</name>
    <name type="common">Gliocladium roseum</name>
    <dbReference type="NCBI Taxonomy" id="29856"/>
    <lineage>
        <taxon>Eukaryota</taxon>
        <taxon>Fungi</taxon>
        <taxon>Dikarya</taxon>
        <taxon>Ascomycota</taxon>
        <taxon>Pezizomycotina</taxon>
        <taxon>Sordariomycetes</taxon>
        <taxon>Hypocreomycetidae</taxon>
        <taxon>Hypocreales</taxon>
        <taxon>Bionectriaceae</taxon>
        <taxon>Clonostachys</taxon>
    </lineage>
</organism>
<dbReference type="SUPFAM" id="SSF54593">
    <property type="entry name" value="Glyoxalase/Bleomycin resistance protein/Dihydroxybiphenyl dioxygenase"/>
    <property type="match status" value="1"/>
</dbReference>
<dbReference type="InterPro" id="IPR037523">
    <property type="entry name" value="VOC_core"/>
</dbReference>
<name>A0A0B7JZF3_BIOOC</name>
<accession>A0A0B7JZF3</accession>
<protein>
    <recommendedName>
        <fullName evidence="2">VOC domain-containing protein</fullName>
    </recommendedName>
</protein>
<dbReference type="PANTHER" id="PTHR21366">
    <property type="entry name" value="GLYOXALASE FAMILY PROTEIN"/>
    <property type="match status" value="1"/>
</dbReference>
<feature type="domain" description="VOC" evidence="2">
    <location>
        <begin position="10"/>
        <end position="141"/>
    </location>
</feature>
<dbReference type="PANTHER" id="PTHR21366:SF14">
    <property type="entry name" value="GLYOXALASE DOMAIN-CONTAINING PROTEIN 5"/>
    <property type="match status" value="1"/>
</dbReference>
<dbReference type="PROSITE" id="PS51819">
    <property type="entry name" value="VOC"/>
    <property type="match status" value="1"/>
</dbReference>
<dbReference type="InterPro" id="IPR029068">
    <property type="entry name" value="Glyas_Bleomycin-R_OHBP_Dase"/>
</dbReference>
<evidence type="ECO:0000259" key="2">
    <source>
        <dbReference type="PROSITE" id="PS51819"/>
    </source>
</evidence>
<dbReference type="Pfam" id="PF00903">
    <property type="entry name" value="Glyoxalase"/>
    <property type="match status" value="1"/>
</dbReference>
<reference evidence="3" key="1">
    <citation type="submission" date="2015-01" db="EMBL/GenBank/DDBJ databases">
        <authorList>
            <person name="Durling Mikael"/>
        </authorList>
    </citation>
    <scope>NUCLEOTIDE SEQUENCE</scope>
</reference>
<proteinExistence type="inferred from homology"/>
<comment type="similarity">
    <text evidence="1">Belongs to the glyoxalase I family.</text>
</comment>
<gene>
    <name evidence="3" type="ORF">BN869_000003911_1</name>
</gene>